<keyword evidence="2" id="KW-1185">Reference proteome</keyword>
<protein>
    <submittedName>
        <fullName evidence="1">Uncharacterized protein</fullName>
    </submittedName>
</protein>
<dbReference type="Pfam" id="PF26128">
    <property type="entry name" value="Gad2"/>
    <property type="match status" value="1"/>
</dbReference>
<dbReference type="STRING" id="929558.SMGD1_1853"/>
<sequence>MIYDFWKDYEELLSYEQASLLDYRLDNIAIKLNTFLQRLIIQNIKKREIKFFLAGSCLKADTFRDLDIFFPSNEDRELVNSAMNQDYFEYENNSYTYRYKSELYQLVFRERFKDASLKELVDGFDFDSTKIAFECNYDTKKRLFTIVGCDMRIEFVNYINTRVNHLSKVSINPFVSLQRAIYFLKRGDDVPYDVFLQVCSKIADLKVEKSEDLSVYFKNLQGNPNKLTNIKEAITNYIEDQKDNHQ</sequence>
<dbReference type="eggNOG" id="ENOG50318KU">
    <property type="taxonomic scope" value="Bacteria"/>
</dbReference>
<accession>B6BIM1</accession>
<organism evidence="1 2">
    <name type="scientific">Sulfurimonas gotlandica (strain DSM 19862 / JCM 16533 / GD1)</name>
    <dbReference type="NCBI Taxonomy" id="929558"/>
    <lineage>
        <taxon>Bacteria</taxon>
        <taxon>Pseudomonadati</taxon>
        <taxon>Campylobacterota</taxon>
        <taxon>Epsilonproteobacteria</taxon>
        <taxon>Campylobacterales</taxon>
        <taxon>Sulfurimonadaceae</taxon>
        <taxon>Sulfurimonas</taxon>
    </lineage>
</organism>
<comment type="caution">
    <text evidence="1">The sequence shown here is derived from an EMBL/GenBank/DDBJ whole genome shotgun (WGS) entry which is preliminary data.</text>
</comment>
<dbReference type="PATRIC" id="fig|929558.5.peg.1848"/>
<dbReference type="OrthoDB" id="5343494at2"/>
<evidence type="ECO:0000313" key="2">
    <source>
        <dbReference type="Proteomes" id="UP000006431"/>
    </source>
</evidence>
<dbReference type="Proteomes" id="UP000006431">
    <property type="component" value="Unassembled WGS sequence"/>
</dbReference>
<gene>
    <name evidence="1" type="ORF">SMGD1_1853</name>
</gene>
<dbReference type="HOGENOM" id="CLU_1128600_0_0_7"/>
<reference evidence="1 2" key="1">
    <citation type="journal article" date="2012" name="Proc. Natl. Acad. Sci. U.S.A.">
        <title>Genome and physiology of a model Epsilonproteobacterium responsible for sulfide detoxification in marine oxygen depletion zones.</title>
        <authorList>
            <person name="Grote J."/>
            <person name="Schott T."/>
            <person name="Bruckner C.G."/>
            <person name="Glockner F.O."/>
            <person name="Jost G."/>
            <person name="Teeling H."/>
            <person name="Labrenz M."/>
            <person name="Jurgens K."/>
        </authorList>
    </citation>
    <scope>NUCLEOTIDE SEQUENCE [LARGE SCALE GENOMIC DNA]</scope>
    <source>
        <strain evidence="1 2">GD1</strain>
    </source>
</reference>
<name>B6BIM1_SULGG</name>
<dbReference type="RefSeq" id="WP_008335953.1">
    <property type="nucleotide sequence ID" value="NZ_AFRZ01000001.1"/>
</dbReference>
<dbReference type="AlphaFoldDB" id="B6BIM1"/>
<proteinExistence type="predicted"/>
<accession>H1FVZ4</accession>
<evidence type="ECO:0000313" key="1">
    <source>
        <dbReference type="EMBL" id="EHP30376.1"/>
    </source>
</evidence>
<dbReference type="EMBL" id="AFRZ01000001">
    <property type="protein sequence ID" value="EHP30376.1"/>
    <property type="molecule type" value="Genomic_DNA"/>
</dbReference>